<accession>A0A238KRZ7</accession>
<dbReference type="Gene3D" id="1.20.58.2170">
    <property type="match status" value="1"/>
</dbReference>
<dbReference type="AlphaFoldDB" id="A0A238KRZ7"/>
<dbReference type="RefSeq" id="WP_093997670.1">
    <property type="nucleotide sequence ID" value="NZ_FXYD01000009.1"/>
</dbReference>
<protein>
    <submittedName>
        <fullName evidence="2">Uncharacterized protein</fullName>
    </submittedName>
</protein>
<name>A0A238KRZ7_9RHOB</name>
<organism evidence="2 3">
    <name type="scientific">Octadecabacter ascidiaceicola</name>
    <dbReference type="NCBI Taxonomy" id="1655543"/>
    <lineage>
        <taxon>Bacteria</taxon>
        <taxon>Pseudomonadati</taxon>
        <taxon>Pseudomonadota</taxon>
        <taxon>Alphaproteobacteria</taxon>
        <taxon>Rhodobacterales</taxon>
        <taxon>Roseobacteraceae</taxon>
        <taxon>Octadecabacter</taxon>
    </lineage>
</organism>
<dbReference type="InterPro" id="IPR046426">
    <property type="entry name" value="DAXX_histone-bd_sf"/>
</dbReference>
<evidence type="ECO:0000256" key="1">
    <source>
        <dbReference type="SAM" id="Coils"/>
    </source>
</evidence>
<dbReference type="GO" id="GO:0042393">
    <property type="term" value="F:histone binding"/>
    <property type="evidence" value="ECO:0007669"/>
    <property type="project" value="InterPro"/>
</dbReference>
<evidence type="ECO:0000313" key="3">
    <source>
        <dbReference type="Proteomes" id="UP000203464"/>
    </source>
</evidence>
<feature type="coiled-coil region" evidence="1">
    <location>
        <begin position="141"/>
        <end position="168"/>
    </location>
</feature>
<evidence type="ECO:0000313" key="2">
    <source>
        <dbReference type="EMBL" id="SMX45603.1"/>
    </source>
</evidence>
<dbReference type="EMBL" id="FXYD01000009">
    <property type="protein sequence ID" value="SMX45603.1"/>
    <property type="molecule type" value="Genomic_DNA"/>
</dbReference>
<reference evidence="3" key="1">
    <citation type="submission" date="2017-05" db="EMBL/GenBank/DDBJ databases">
        <authorList>
            <person name="Rodrigo-Torres L."/>
            <person name="Arahal R. D."/>
            <person name="Lucena T."/>
        </authorList>
    </citation>
    <scope>NUCLEOTIDE SEQUENCE [LARGE SCALE GENOMIC DNA]</scope>
    <source>
        <strain evidence="3">CECT 8868</strain>
    </source>
</reference>
<sequence length="187" mass="21883">MSHLDDLKKQKLQVINSLAQHRSYNTVSGEYENVGRVLRKSKYERDSNARYYYFGGTASLSELEQIKSRINTELEPIRRLRNQMSVIDGEIEKEERKQKALTDDSHYKRRELMKDRHKQLMQLLDRMDQSRLAQGVSAVQIEQERTRRAEINRQIQSLINENDDQDRAELDGLFDELKSLAIGGLGD</sequence>
<gene>
    <name evidence="2" type="ORF">OCA8868_03336</name>
</gene>
<proteinExistence type="predicted"/>
<keyword evidence="1" id="KW-0175">Coiled coil</keyword>
<dbReference type="Proteomes" id="UP000203464">
    <property type="component" value="Unassembled WGS sequence"/>
</dbReference>
<keyword evidence="3" id="KW-1185">Reference proteome</keyword>